<evidence type="ECO:0000256" key="1">
    <source>
        <dbReference type="ARBA" id="ARBA00004141"/>
    </source>
</evidence>
<dbReference type="SUPFAM" id="SSF103481">
    <property type="entry name" value="Multidrug resistance efflux transporter EmrE"/>
    <property type="match status" value="2"/>
</dbReference>
<dbReference type="Pfam" id="PF00892">
    <property type="entry name" value="EamA"/>
    <property type="match status" value="2"/>
</dbReference>
<evidence type="ECO:0000313" key="8">
    <source>
        <dbReference type="EMBL" id="ARO15033.1"/>
    </source>
</evidence>
<feature type="transmembrane region" description="Helical" evidence="6">
    <location>
        <begin position="251"/>
        <end position="270"/>
    </location>
</feature>
<name>A0A1W6P0U5_9RHOB</name>
<organism evidence="8 9">
    <name type="scientific">Ketogulonicigenium robustum</name>
    <dbReference type="NCBI Taxonomy" id="92947"/>
    <lineage>
        <taxon>Bacteria</taxon>
        <taxon>Pseudomonadati</taxon>
        <taxon>Pseudomonadota</taxon>
        <taxon>Alphaproteobacteria</taxon>
        <taxon>Rhodobacterales</taxon>
        <taxon>Roseobacteraceae</taxon>
        <taxon>Ketogulonicigenium</taxon>
    </lineage>
</organism>
<feature type="transmembrane region" description="Helical" evidence="6">
    <location>
        <begin position="134"/>
        <end position="151"/>
    </location>
</feature>
<comment type="similarity">
    <text evidence="2">Belongs to the drug/metabolite transporter (DMT) superfamily. 10 TMS drug/metabolite exporter (DME) (TC 2.A.7.3) family.</text>
</comment>
<evidence type="ECO:0000256" key="4">
    <source>
        <dbReference type="ARBA" id="ARBA00022989"/>
    </source>
</evidence>
<feature type="transmembrane region" description="Helical" evidence="6">
    <location>
        <begin position="102"/>
        <end position="127"/>
    </location>
</feature>
<evidence type="ECO:0000256" key="2">
    <source>
        <dbReference type="ARBA" id="ARBA00009853"/>
    </source>
</evidence>
<reference evidence="8 9" key="1">
    <citation type="submission" date="2017-02" db="EMBL/GenBank/DDBJ databases">
        <title>Ketogulonicigenium robustum SPU B003 Genome sequencing and assembly.</title>
        <authorList>
            <person name="Li Y."/>
            <person name="Liu L."/>
            <person name="Wang C."/>
            <person name="Zhang M."/>
            <person name="Zhang T."/>
            <person name="Zhang Y."/>
        </authorList>
    </citation>
    <scope>NUCLEOTIDE SEQUENCE [LARGE SCALE GENOMIC DNA]</scope>
    <source>
        <strain evidence="8 9">SPU_B003</strain>
    </source>
</reference>
<dbReference type="STRING" id="92947.BVG79_01689"/>
<feature type="transmembrane region" description="Helical" evidence="6">
    <location>
        <begin position="50"/>
        <end position="67"/>
    </location>
</feature>
<proteinExistence type="inferred from homology"/>
<feature type="transmembrane region" description="Helical" evidence="6">
    <location>
        <begin position="20"/>
        <end position="38"/>
    </location>
</feature>
<sequence length="296" mass="31890">MAEARPLMADDTPAADVRQGMLWVLLDMALVSSMTVLVKKGGADFPAVQMVFFRSLVGLVAVLPLVWRNWAAIRQTRNAKRNVLRVTCNAVALSSNWGALTILPLATANAIGFLRPLVVMVMAIFLLGERVTGWRWCGAALGLLGVGVMLLPRLTGFGEEDLGLGYLFAGGAILFGAMATIQTRALKGENTTVMMVFYTLGLTLFTAIPAMLVWQPVSIGQLPLLLGIGIIAQVAQYCYLRGYQLAPATRLAPLGYLSLIFATIMGYTFFDEIPTLYTLGGALVIILGLVVARRHA</sequence>
<evidence type="ECO:0000259" key="7">
    <source>
        <dbReference type="Pfam" id="PF00892"/>
    </source>
</evidence>
<dbReference type="InterPro" id="IPR037185">
    <property type="entry name" value="EmrE-like"/>
</dbReference>
<dbReference type="AlphaFoldDB" id="A0A1W6P0U5"/>
<evidence type="ECO:0000313" key="9">
    <source>
        <dbReference type="Proteomes" id="UP000242447"/>
    </source>
</evidence>
<dbReference type="GO" id="GO:0016020">
    <property type="term" value="C:membrane"/>
    <property type="evidence" value="ECO:0007669"/>
    <property type="project" value="UniProtKB-SubCell"/>
</dbReference>
<feature type="transmembrane region" description="Helical" evidence="6">
    <location>
        <begin position="276"/>
        <end position="292"/>
    </location>
</feature>
<dbReference type="EMBL" id="CP019937">
    <property type="protein sequence ID" value="ARO15033.1"/>
    <property type="molecule type" value="Genomic_DNA"/>
</dbReference>
<comment type="subcellular location">
    <subcellularLocation>
        <location evidence="1">Membrane</location>
        <topology evidence="1">Multi-pass membrane protein</topology>
    </subcellularLocation>
</comment>
<keyword evidence="9" id="KW-1185">Reference proteome</keyword>
<keyword evidence="4 6" id="KW-1133">Transmembrane helix</keyword>
<feature type="transmembrane region" description="Helical" evidence="6">
    <location>
        <begin position="220"/>
        <end position="239"/>
    </location>
</feature>
<dbReference type="Proteomes" id="UP000242447">
    <property type="component" value="Chromosome"/>
</dbReference>
<dbReference type="KEGG" id="kro:BVG79_01689"/>
<feature type="transmembrane region" description="Helical" evidence="6">
    <location>
        <begin position="163"/>
        <end position="181"/>
    </location>
</feature>
<keyword evidence="3 6" id="KW-0812">Transmembrane</keyword>
<gene>
    <name evidence="8" type="primary">sam</name>
    <name evidence="8" type="ORF">BVG79_01689</name>
</gene>
<dbReference type="PANTHER" id="PTHR22911:SF6">
    <property type="entry name" value="SOLUTE CARRIER FAMILY 35 MEMBER G1"/>
    <property type="match status" value="1"/>
</dbReference>
<feature type="domain" description="EamA" evidence="7">
    <location>
        <begin position="20"/>
        <end position="150"/>
    </location>
</feature>
<protein>
    <submittedName>
        <fullName evidence="8">S-adenosylmethionine uptake transporter</fullName>
    </submittedName>
</protein>
<evidence type="ECO:0000256" key="3">
    <source>
        <dbReference type="ARBA" id="ARBA00022692"/>
    </source>
</evidence>
<dbReference type="PANTHER" id="PTHR22911">
    <property type="entry name" value="ACYL-MALONYL CONDENSING ENZYME-RELATED"/>
    <property type="match status" value="1"/>
</dbReference>
<dbReference type="InterPro" id="IPR000620">
    <property type="entry name" value="EamA_dom"/>
</dbReference>
<feature type="domain" description="EamA" evidence="7">
    <location>
        <begin position="167"/>
        <end position="291"/>
    </location>
</feature>
<evidence type="ECO:0000256" key="5">
    <source>
        <dbReference type="ARBA" id="ARBA00023136"/>
    </source>
</evidence>
<evidence type="ECO:0000256" key="6">
    <source>
        <dbReference type="SAM" id="Phobius"/>
    </source>
</evidence>
<keyword evidence="5 6" id="KW-0472">Membrane</keyword>
<accession>A0A1W6P0U5</accession>
<feature type="transmembrane region" description="Helical" evidence="6">
    <location>
        <begin position="193"/>
        <end position="214"/>
    </location>
</feature>